<reference evidence="1" key="1">
    <citation type="journal article" date="2020" name="Cell">
        <title>Large-Scale Comparative Analyses of Tick Genomes Elucidate Their Genetic Diversity and Vector Capacities.</title>
        <authorList>
            <consortium name="Tick Genome and Microbiome Consortium (TIGMIC)"/>
            <person name="Jia N."/>
            <person name="Wang J."/>
            <person name="Shi W."/>
            <person name="Du L."/>
            <person name="Sun Y."/>
            <person name="Zhan W."/>
            <person name="Jiang J.F."/>
            <person name="Wang Q."/>
            <person name="Zhang B."/>
            <person name="Ji P."/>
            <person name="Bell-Sakyi L."/>
            <person name="Cui X.M."/>
            <person name="Yuan T.T."/>
            <person name="Jiang B.G."/>
            <person name="Yang W.F."/>
            <person name="Lam T.T."/>
            <person name="Chang Q.C."/>
            <person name="Ding S.J."/>
            <person name="Wang X.J."/>
            <person name="Zhu J.G."/>
            <person name="Ruan X.D."/>
            <person name="Zhao L."/>
            <person name="Wei J.T."/>
            <person name="Ye R.Z."/>
            <person name="Que T.C."/>
            <person name="Du C.H."/>
            <person name="Zhou Y.H."/>
            <person name="Cheng J.X."/>
            <person name="Dai P.F."/>
            <person name="Guo W.B."/>
            <person name="Han X.H."/>
            <person name="Huang E.J."/>
            <person name="Li L.F."/>
            <person name="Wei W."/>
            <person name="Gao Y.C."/>
            <person name="Liu J.Z."/>
            <person name="Shao H.Z."/>
            <person name="Wang X."/>
            <person name="Wang C.C."/>
            <person name="Yang T.C."/>
            <person name="Huo Q.B."/>
            <person name="Li W."/>
            <person name="Chen H.Y."/>
            <person name="Chen S.E."/>
            <person name="Zhou L.G."/>
            <person name="Ni X.B."/>
            <person name="Tian J.H."/>
            <person name="Sheng Y."/>
            <person name="Liu T."/>
            <person name="Pan Y.S."/>
            <person name="Xia L.Y."/>
            <person name="Li J."/>
            <person name="Zhao F."/>
            <person name="Cao W.C."/>
        </authorList>
    </citation>
    <scope>NUCLEOTIDE SEQUENCE</scope>
    <source>
        <strain evidence="1">Rsan-2018</strain>
    </source>
</reference>
<gene>
    <name evidence="1" type="ORF">HPB52_004184</name>
</gene>
<dbReference type="EMBL" id="JABSTV010001252">
    <property type="protein sequence ID" value="KAH7946767.1"/>
    <property type="molecule type" value="Genomic_DNA"/>
</dbReference>
<name>A0A9D4PNM4_RHISA</name>
<organism evidence="1 2">
    <name type="scientific">Rhipicephalus sanguineus</name>
    <name type="common">Brown dog tick</name>
    <name type="synonym">Ixodes sanguineus</name>
    <dbReference type="NCBI Taxonomy" id="34632"/>
    <lineage>
        <taxon>Eukaryota</taxon>
        <taxon>Metazoa</taxon>
        <taxon>Ecdysozoa</taxon>
        <taxon>Arthropoda</taxon>
        <taxon>Chelicerata</taxon>
        <taxon>Arachnida</taxon>
        <taxon>Acari</taxon>
        <taxon>Parasitiformes</taxon>
        <taxon>Ixodida</taxon>
        <taxon>Ixodoidea</taxon>
        <taxon>Ixodidae</taxon>
        <taxon>Rhipicephalinae</taxon>
        <taxon>Rhipicephalus</taxon>
        <taxon>Rhipicephalus</taxon>
    </lineage>
</organism>
<dbReference type="AlphaFoldDB" id="A0A9D4PNM4"/>
<evidence type="ECO:0000313" key="1">
    <source>
        <dbReference type="EMBL" id="KAH7946767.1"/>
    </source>
</evidence>
<comment type="caution">
    <text evidence="1">The sequence shown here is derived from an EMBL/GenBank/DDBJ whole genome shotgun (WGS) entry which is preliminary data.</text>
</comment>
<evidence type="ECO:0000313" key="2">
    <source>
        <dbReference type="Proteomes" id="UP000821837"/>
    </source>
</evidence>
<accession>A0A9D4PNM4</accession>
<dbReference type="VEuPathDB" id="VectorBase:RSAN_042953"/>
<reference evidence="1" key="2">
    <citation type="submission" date="2021-09" db="EMBL/GenBank/DDBJ databases">
        <authorList>
            <person name="Jia N."/>
            <person name="Wang J."/>
            <person name="Shi W."/>
            <person name="Du L."/>
            <person name="Sun Y."/>
            <person name="Zhan W."/>
            <person name="Jiang J."/>
            <person name="Wang Q."/>
            <person name="Zhang B."/>
            <person name="Ji P."/>
            <person name="Sakyi L.B."/>
            <person name="Cui X."/>
            <person name="Yuan T."/>
            <person name="Jiang B."/>
            <person name="Yang W."/>
            <person name="Lam T.T.-Y."/>
            <person name="Chang Q."/>
            <person name="Ding S."/>
            <person name="Wang X."/>
            <person name="Zhu J."/>
            <person name="Ruan X."/>
            <person name="Zhao L."/>
            <person name="Wei J."/>
            <person name="Que T."/>
            <person name="Du C."/>
            <person name="Cheng J."/>
            <person name="Dai P."/>
            <person name="Han X."/>
            <person name="Huang E."/>
            <person name="Gao Y."/>
            <person name="Liu J."/>
            <person name="Shao H."/>
            <person name="Ye R."/>
            <person name="Li L."/>
            <person name="Wei W."/>
            <person name="Wang X."/>
            <person name="Wang C."/>
            <person name="Huo Q."/>
            <person name="Li W."/>
            <person name="Guo W."/>
            <person name="Chen H."/>
            <person name="Chen S."/>
            <person name="Zhou L."/>
            <person name="Zhou L."/>
            <person name="Ni X."/>
            <person name="Tian J."/>
            <person name="Zhou Y."/>
            <person name="Sheng Y."/>
            <person name="Liu T."/>
            <person name="Pan Y."/>
            <person name="Xia L."/>
            <person name="Li J."/>
            <person name="Zhao F."/>
            <person name="Cao W."/>
        </authorList>
    </citation>
    <scope>NUCLEOTIDE SEQUENCE</scope>
    <source>
        <strain evidence="1">Rsan-2018</strain>
        <tissue evidence="1">Larvae</tissue>
    </source>
</reference>
<keyword evidence="2" id="KW-1185">Reference proteome</keyword>
<sequence>MGAAAEAAFRCWTVLRAVSRCLSVEDLFSFARCDTLWEEVTLPLLSRRLRFFALFQEQFGSRSLSQAFAEELEFRLRLAQKAERHPVLAMVFCSYKQYDASSLASRFPDQTSVVQVYVEEPMCFTRRGDTRCRSASLCVLVLFRYPGVELECERAPCAACRKAAAPTASIVGVKRKHQRRCANRASVTFRHRGTGYPARLAFYASSAFNKATFRSPPILNHVASCMLWTNRLKVLRPVTGEPTGRPLLWGSILYGDVVRACSLKYPAKTTIRQMAKHLEGARDEFGNVEEALVLFFQEGKIDVSVCEVIRTVFRGAAVILGAVNSLALDVGPFYRSTEPEDTVGLCWTVECVGHIDTPVIVTLLGIR</sequence>
<protein>
    <submittedName>
        <fullName evidence="1">Uncharacterized protein</fullName>
    </submittedName>
</protein>
<dbReference type="Proteomes" id="UP000821837">
    <property type="component" value="Chromosome 6"/>
</dbReference>
<proteinExistence type="predicted"/>